<evidence type="ECO:0000259" key="1">
    <source>
        <dbReference type="PROSITE" id="PS51186"/>
    </source>
</evidence>
<gene>
    <name evidence="2" type="ORF">GCM10022247_49570</name>
</gene>
<sequence length="167" mass="19102">MVDWVRLRLDVDAFEDAEFVPYWEKARASGIEFTTMRDTPEQRRALYELNKTCSADIPERGEFFSYEEYVARRIEAPGVTMDGIVLAVRDGAWVGMTLTSLHPAKDTAFTEMTGVLAPERGRGLSLALKLLAIRYVRESGFRWLRTFHHPLNVSAIKMNRRLGFVAD</sequence>
<evidence type="ECO:0000313" key="2">
    <source>
        <dbReference type="EMBL" id="GAA4019879.1"/>
    </source>
</evidence>
<organism evidence="2 3">
    <name type="scientific">Allokutzneria multivorans</name>
    <dbReference type="NCBI Taxonomy" id="1142134"/>
    <lineage>
        <taxon>Bacteria</taxon>
        <taxon>Bacillati</taxon>
        <taxon>Actinomycetota</taxon>
        <taxon>Actinomycetes</taxon>
        <taxon>Pseudonocardiales</taxon>
        <taxon>Pseudonocardiaceae</taxon>
        <taxon>Allokutzneria</taxon>
    </lineage>
</organism>
<dbReference type="EMBL" id="BAABAL010000018">
    <property type="protein sequence ID" value="GAA4019879.1"/>
    <property type="molecule type" value="Genomic_DNA"/>
</dbReference>
<dbReference type="Proteomes" id="UP001501747">
    <property type="component" value="Unassembled WGS sequence"/>
</dbReference>
<evidence type="ECO:0000313" key="3">
    <source>
        <dbReference type="Proteomes" id="UP001501747"/>
    </source>
</evidence>
<feature type="domain" description="N-acetyltransferase" evidence="1">
    <location>
        <begin position="31"/>
        <end position="167"/>
    </location>
</feature>
<dbReference type="PROSITE" id="PS51186">
    <property type="entry name" value="GNAT"/>
    <property type="match status" value="1"/>
</dbReference>
<dbReference type="Gene3D" id="3.40.630.30">
    <property type="match status" value="1"/>
</dbReference>
<reference evidence="3" key="1">
    <citation type="journal article" date="2019" name="Int. J. Syst. Evol. Microbiol.">
        <title>The Global Catalogue of Microorganisms (GCM) 10K type strain sequencing project: providing services to taxonomists for standard genome sequencing and annotation.</title>
        <authorList>
            <consortium name="The Broad Institute Genomics Platform"/>
            <consortium name="The Broad Institute Genome Sequencing Center for Infectious Disease"/>
            <person name="Wu L."/>
            <person name="Ma J."/>
        </authorList>
    </citation>
    <scope>NUCLEOTIDE SEQUENCE [LARGE SCALE GENOMIC DNA]</scope>
    <source>
        <strain evidence="3">JCM 17342</strain>
    </source>
</reference>
<dbReference type="RefSeq" id="WP_344879104.1">
    <property type="nucleotide sequence ID" value="NZ_BAABAL010000018.1"/>
</dbReference>
<dbReference type="Pfam" id="PF00583">
    <property type="entry name" value="Acetyltransf_1"/>
    <property type="match status" value="1"/>
</dbReference>
<dbReference type="InterPro" id="IPR016181">
    <property type="entry name" value="Acyl_CoA_acyltransferase"/>
</dbReference>
<dbReference type="InterPro" id="IPR000182">
    <property type="entry name" value="GNAT_dom"/>
</dbReference>
<proteinExistence type="predicted"/>
<comment type="caution">
    <text evidence="2">The sequence shown here is derived from an EMBL/GenBank/DDBJ whole genome shotgun (WGS) entry which is preliminary data.</text>
</comment>
<keyword evidence="3" id="KW-1185">Reference proteome</keyword>
<accession>A0ABP7T1Y2</accession>
<name>A0ABP7T1Y2_9PSEU</name>
<protein>
    <recommendedName>
        <fullName evidence="1">N-acetyltransferase domain-containing protein</fullName>
    </recommendedName>
</protein>
<dbReference type="SUPFAM" id="SSF55729">
    <property type="entry name" value="Acyl-CoA N-acyltransferases (Nat)"/>
    <property type="match status" value="1"/>
</dbReference>